<dbReference type="EMBL" id="NGJZ01000004">
    <property type="protein sequence ID" value="RSU06226.1"/>
    <property type="molecule type" value="Genomic_DNA"/>
</dbReference>
<dbReference type="Pfam" id="PF00005">
    <property type="entry name" value="ABC_tran"/>
    <property type="match status" value="1"/>
</dbReference>
<keyword evidence="11" id="KW-1185">Reference proteome</keyword>
<dbReference type="SUPFAM" id="SSF52540">
    <property type="entry name" value="P-loop containing nucleoside triphosphate hydrolases"/>
    <property type="match status" value="1"/>
</dbReference>
<evidence type="ECO:0000256" key="6">
    <source>
        <dbReference type="ARBA" id="ARBA00022840"/>
    </source>
</evidence>
<dbReference type="InterPro" id="IPR030947">
    <property type="entry name" value="EcfA_1"/>
</dbReference>
<evidence type="ECO:0000256" key="4">
    <source>
        <dbReference type="ARBA" id="ARBA00022475"/>
    </source>
</evidence>
<evidence type="ECO:0000256" key="7">
    <source>
        <dbReference type="ARBA" id="ARBA00022967"/>
    </source>
</evidence>
<comment type="caution">
    <text evidence="10">The sequence shown here is derived from an EMBL/GenBank/DDBJ whole genome shotgun (WGS) entry which is preliminary data.</text>
</comment>
<comment type="similarity">
    <text evidence="2">Belongs to the ABC transporter superfamily.</text>
</comment>
<keyword evidence="7" id="KW-1278">Translocase</keyword>
<evidence type="ECO:0000256" key="2">
    <source>
        <dbReference type="ARBA" id="ARBA00005417"/>
    </source>
</evidence>
<comment type="subcellular location">
    <subcellularLocation>
        <location evidence="1">Cell membrane</location>
        <topology evidence="1">Peripheral membrane protein</topology>
    </subcellularLocation>
</comment>
<dbReference type="InterPro" id="IPR017871">
    <property type="entry name" value="ABC_transporter-like_CS"/>
</dbReference>
<dbReference type="PROSITE" id="PS50893">
    <property type="entry name" value="ABC_TRANSPORTER_2"/>
    <property type="match status" value="1"/>
</dbReference>
<keyword evidence="4" id="KW-1003">Cell membrane</keyword>
<sequence>MESIIELKNIDYHYRQEEEAEPVLALNDISFKIKRGDWIAVIGHNGSGKSTLAKIIDGLLVPTRGEVWIDGQLLTEESVWEARKRIGMVFQNPDNQFVGATVEDDVAFGLENQGIKRDIMVERVQNALKRVRMDEFMDREPSRLSGGQKQRVAIAGVVALRPDVIILDEATSMLDPEGRQEVVETIKQIKEEENLTVISITHDIDEAANANRILLMKQGQLLKEGTPKEIFAYGRELIDMGLDLPFSEKLKIALVAKGYQVPEDYTTEEGMVDWLWTFNSKK</sequence>
<gene>
    <name evidence="10" type="ORF">CBF30_10980</name>
</gene>
<dbReference type="SMART" id="SM00382">
    <property type="entry name" value="AAA"/>
    <property type="match status" value="1"/>
</dbReference>
<dbReference type="InterPro" id="IPR027417">
    <property type="entry name" value="P-loop_NTPase"/>
</dbReference>
<dbReference type="GO" id="GO:0042626">
    <property type="term" value="F:ATPase-coupled transmembrane transporter activity"/>
    <property type="evidence" value="ECO:0007669"/>
    <property type="project" value="TreeGrafter"/>
</dbReference>
<name>A0A430AF48_9ENTE</name>
<dbReference type="FunFam" id="3.40.50.300:FF:000224">
    <property type="entry name" value="Energy-coupling factor transporter ATP-binding protein EcfA"/>
    <property type="match status" value="1"/>
</dbReference>
<dbReference type="OrthoDB" id="9784332at2"/>
<keyword evidence="6" id="KW-0067">ATP-binding</keyword>
<dbReference type="GO" id="GO:0016887">
    <property type="term" value="F:ATP hydrolysis activity"/>
    <property type="evidence" value="ECO:0007669"/>
    <property type="project" value="InterPro"/>
</dbReference>
<dbReference type="GO" id="GO:0043190">
    <property type="term" value="C:ATP-binding cassette (ABC) transporter complex"/>
    <property type="evidence" value="ECO:0007669"/>
    <property type="project" value="TreeGrafter"/>
</dbReference>
<keyword evidence="5" id="KW-0547">Nucleotide-binding</keyword>
<dbReference type="NCBIfam" id="NF010167">
    <property type="entry name" value="PRK13648.1"/>
    <property type="match status" value="1"/>
</dbReference>
<dbReference type="InterPro" id="IPR050095">
    <property type="entry name" value="ECF_ABC_transporter_ATP-bd"/>
</dbReference>
<protein>
    <submittedName>
        <fullName evidence="10">Energy-coupling factor transporter ATPase</fullName>
    </submittedName>
</protein>
<evidence type="ECO:0000259" key="9">
    <source>
        <dbReference type="PROSITE" id="PS50893"/>
    </source>
</evidence>
<dbReference type="RefSeq" id="WP_126826703.1">
    <property type="nucleotide sequence ID" value="NZ_JBHLWU010000003.1"/>
</dbReference>
<evidence type="ECO:0000256" key="5">
    <source>
        <dbReference type="ARBA" id="ARBA00022741"/>
    </source>
</evidence>
<dbReference type="NCBIfam" id="TIGR04520">
    <property type="entry name" value="ECF_ATPase_1"/>
    <property type="match status" value="1"/>
</dbReference>
<keyword evidence="3" id="KW-0813">Transport</keyword>
<evidence type="ECO:0000256" key="3">
    <source>
        <dbReference type="ARBA" id="ARBA00022448"/>
    </source>
</evidence>
<dbReference type="AlphaFoldDB" id="A0A430AF48"/>
<dbReference type="Gene3D" id="3.40.50.300">
    <property type="entry name" value="P-loop containing nucleotide triphosphate hydrolases"/>
    <property type="match status" value="1"/>
</dbReference>
<dbReference type="InterPro" id="IPR003439">
    <property type="entry name" value="ABC_transporter-like_ATP-bd"/>
</dbReference>
<dbReference type="NCBIfam" id="NF010156">
    <property type="entry name" value="PRK13635.1"/>
    <property type="match status" value="1"/>
</dbReference>
<dbReference type="PANTHER" id="PTHR43553:SF24">
    <property type="entry name" value="ENERGY-COUPLING FACTOR TRANSPORTER ATP-BINDING PROTEIN ECFA1"/>
    <property type="match status" value="1"/>
</dbReference>
<dbReference type="Proteomes" id="UP000288669">
    <property type="component" value="Unassembled WGS sequence"/>
</dbReference>
<proteinExistence type="inferred from homology"/>
<evidence type="ECO:0000256" key="8">
    <source>
        <dbReference type="ARBA" id="ARBA00023136"/>
    </source>
</evidence>
<organism evidence="10 11">
    <name type="scientific">Vagococcus entomophilus</name>
    <dbReference type="NCBI Taxonomy" id="1160095"/>
    <lineage>
        <taxon>Bacteria</taxon>
        <taxon>Bacillati</taxon>
        <taxon>Bacillota</taxon>
        <taxon>Bacilli</taxon>
        <taxon>Lactobacillales</taxon>
        <taxon>Enterococcaceae</taxon>
        <taxon>Vagococcus</taxon>
    </lineage>
</organism>
<evidence type="ECO:0000256" key="1">
    <source>
        <dbReference type="ARBA" id="ARBA00004202"/>
    </source>
</evidence>
<dbReference type="InterPro" id="IPR003593">
    <property type="entry name" value="AAA+_ATPase"/>
</dbReference>
<reference evidence="10 11" key="1">
    <citation type="submission" date="2017-05" db="EMBL/GenBank/DDBJ databases">
        <title>Vagococcus spp. assemblies.</title>
        <authorList>
            <person name="Gulvik C.A."/>
        </authorList>
    </citation>
    <scope>NUCLEOTIDE SEQUENCE [LARGE SCALE GENOMIC DNA]</scope>
    <source>
        <strain evidence="10 11">DSM 24756</strain>
    </source>
</reference>
<dbReference type="CDD" id="cd03225">
    <property type="entry name" value="ABC_cobalt_CbiO_domain1"/>
    <property type="match status" value="1"/>
</dbReference>
<evidence type="ECO:0000313" key="11">
    <source>
        <dbReference type="Proteomes" id="UP000288669"/>
    </source>
</evidence>
<dbReference type="PANTHER" id="PTHR43553">
    <property type="entry name" value="HEAVY METAL TRANSPORTER"/>
    <property type="match status" value="1"/>
</dbReference>
<dbReference type="InterPro" id="IPR015856">
    <property type="entry name" value="ABC_transpr_CbiO/EcfA_su"/>
</dbReference>
<dbReference type="PROSITE" id="PS00211">
    <property type="entry name" value="ABC_TRANSPORTER_1"/>
    <property type="match status" value="1"/>
</dbReference>
<dbReference type="GO" id="GO:0005524">
    <property type="term" value="F:ATP binding"/>
    <property type="evidence" value="ECO:0007669"/>
    <property type="project" value="UniProtKB-KW"/>
</dbReference>
<evidence type="ECO:0000313" key="10">
    <source>
        <dbReference type="EMBL" id="RSU06226.1"/>
    </source>
</evidence>
<keyword evidence="8" id="KW-0472">Membrane</keyword>
<accession>A0A430AF48</accession>
<feature type="domain" description="ABC transporter" evidence="9">
    <location>
        <begin position="5"/>
        <end position="243"/>
    </location>
</feature>